<keyword evidence="1" id="KW-1133">Transmembrane helix</keyword>
<evidence type="ECO:0000313" key="4">
    <source>
        <dbReference type="Proteomes" id="UP001056855"/>
    </source>
</evidence>
<dbReference type="GeneID" id="73290465"/>
<feature type="domain" description="C2H2-type" evidence="2">
    <location>
        <begin position="109"/>
        <end position="137"/>
    </location>
</feature>
<name>A0A9E7N5Q1_9EURY</name>
<evidence type="ECO:0000259" key="2">
    <source>
        <dbReference type="PROSITE" id="PS50157"/>
    </source>
</evidence>
<dbReference type="PROSITE" id="PS50157">
    <property type="entry name" value="ZINC_FINGER_C2H2_2"/>
    <property type="match status" value="1"/>
</dbReference>
<keyword evidence="4" id="KW-1185">Reference proteome</keyword>
<dbReference type="KEGG" id="sawl:NGM29_10425"/>
<dbReference type="AlphaFoldDB" id="A0A9E7N5Q1"/>
<protein>
    <recommendedName>
        <fullName evidence="2">C2H2-type domain-containing protein</fullName>
    </recommendedName>
</protein>
<dbReference type="EMBL" id="CP100355">
    <property type="protein sequence ID" value="UTF52214.1"/>
    <property type="molecule type" value="Genomic_DNA"/>
</dbReference>
<dbReference type="PROSITE" id="PS00028">
    <property type="entry name" value="ZINC_FINGER_C2H2_1"/>
    <property type="match status" value="1"/>
</dbReference>
<dbReference type="InterPro" id="IPR013087">
    <property type="entry name" value="Znf_C2H2_type"/>
</dbReference>
<proteinExistence type="predicted"/>
<organism evidence="3 4">
    <name type="scientific">Natronosalvus rutilus</name>
    <dbReference type="NCBI Taxonomy" id="2953753"/>
    <lineage>
        <taxon>Archaea</taxon>
        <taxon>Methanobacteriati</taxon>
        <taxon>Methanobacteriota</taxon>
        <taxon>Stenosarchaea group</taxon>
        <taxon>Halobacteria</taxon>
        <taxon>Halobacteriales</taxon>
        <taxon>Natrialbaceae</taxon>
        <taxon>Natronosalvus</taxon>
    </lineage>
</organism>
<evidence type="ECO:0000313" key="3">
    <source>
        <dbReference type="EMBL" id="UTF52214.1"/>
    </source>
</evidence>
<gene>
    <name evidence="3" type="ORF">NGM29_10425</name>
</gene>
<feature type="transmembrane region" description="Helical" evidence="1">
    <location>
        <begin position="12"/>
        <end position="32"/>
    </location>
</feature>
<feature type="transmembrane region" description="Helical" evidence="1">
    <location>
        <begin position="38"/>
        <end position="59"/>
    </location>
</feature>
<keyword evidence="1" id="KW-0472">Membrane</keyword>
<dbReference type="RefSeq" id="WP_254156041.1">
    <property type="nucleotide sequence ID" value="NZ_CP100355.1"/>
</dbReference>
<sequence>MHVQRLKRLLEFFVIGVAFGVTEDVLAVVVATDAAVTPQVIGIVVLIAVPFAVLSELIVDHPRFLHFDRLAVQFSRAAAQQAETKPRLAPRIHWDGRRDHLVSPKHHHHCCNLCGDDFDTGEQLREHVERRHPKRDVHWWVVAEDPAKELRFSRE</sequence>
<reference evidence="3" key="1">
    <citation type="submission" date="2022-06" db="EMBL/GenBank/DDBJ databases">
        <title>Diverse halophilic archaea isolated from saline environments.</title>
        <authorList>
            <person name="Cui H.-L."/>
        </authorList>
    </citation>
    <scope>NUCLEOTIDE SEQUENCE</scope>
    <source>
        <strain evidence="3">WLHS1</strain>
    </source>
</reference>
<dbReference type="Proteomes" id="UP001056855">
    <property type="component" value="Chromosome"/>
</dbReference>
<evidence type="ECO:0000256" key="1">
    <source>
        <dbReference type="SAM" id="Phobius"/>
    </source>
</evidence>
<keyword evidence="1" id="KW-0812">Transmembrane</keyword>
<accession>A0A9E7N5Q1</accession>